<dbReference type="InterPro" id="IPR029021">
    <property type="entry name" value="Prot-tyrosine_phosphatase-like"/>
</dbReference>
<protein>
    <recommendedName>
        <fullName evidence="2">Myotubularin phosphatase domain-containing protein</fullName>
    </recommendedName>
</protein>
<dbReference type="SUPFAM" id="SSF52799">
    <property type="entry name" value="(Phosphotyrosine protein) phosphatases II"/>
    <property type="match status" value="1"/>
</dbReference>
<feature type="domain" description="Myotubularin phosphatase" evidence="2">
    <location>
        <begin position="57"/>
        <end position="95"/>
    </location>
</feature>
<dbReference type="Proteomes" id="UP001177744">
    <property type="component" value="Unassembled WGS sequence"/>
</dbReference>
<reference evidence="3" key="1">
    <citation type="submission" date="2023-06" db="EMBL/GenBank/DDBJ databases">
        <title>Reference genome for the Northern bat (Eptesicus nilssonii), a most northern bat species.</title>
        <authorList>
            <person name="Laine V.N."/>
            <person name="Pulliainen A.T."/>
            <person name="Lilley T.M."/>
        </authorList>
    </citation>
    <scope>NUCLEOTIDE SEQUENCE</scope>
    <source>
        <strain evidence="3">BLF_Eptnil</strain>
        <tissue evidence="3">Kidney</tissue>
    </source>
</reference>
<dbReference type="AlphaFoldDB" id="A0AA40I2Y3"/>
<name>A0AA40I2Y3_CNENI</name>
<dbReference type="Pfam" id="PF06602">
    <property type="entry name" value="Myotub-related"/>
    <property type="match status" value="1"/>
</dbReference>
<dbReference type="EMBL" id="JAULJE010000006">
    <property type="protein sequence ID" value="KAK1342067.1"/>
    <property type="molecule type" value="Genomic_DNA"/>
</dbReference>
<proteinExistence type="inferred from homology"/>
<evidence type="ECO:0000313" key="4">
    <source>
        <dbReference type="Proteomes" id="UP001177744"/>
    </source>
</evidence>
<accession>A0AA40I2Y3</accession>
<keyword evidence="4" id="KW-1185">Reference proteome</keyword>
<evidence type="ECO:0000259" key="2">
    <source>
        <dbReference type="PROSITE" id="PS51339"/>
    </source>
</evidence>
<evidence type="ECO:0000313" key="3">
    <source>
        <dbReference type="EMBL" id="KAK1342067.1"/>
    </source>
</evidence>
<dbReference type="PROSITE" id="PS51339">
    <property type="entry name" value="PPASE_MYOTUBULARIN"/>
    <property type="match status" value="1"/>
</dbReference>
<gene>
    <name evidence="3" type="ORF">QTO34_016820</name>
</gene>
<comment type="caution">
    <text evidence="3">The sequence shown here is derived from an EMBL/GenBank/DDBJ whole genome shotgun (WGS) entry which is preliminary data.</text>
</comment>
<organism evidence="3 4">
    <name type="scientific">Cnephaeus nilssonii</name>
    <name type="common">Northern bat</name>
    <name type="synonym">Eptesicus nilssonii</name>
    <dbReference type="NCBI Taxonomy" id="3371016"/>
    <lineage>
        <taxon>Eukaryota</taxon>
        <taxon>Metazoa</taxon>
        <taxon>Chordata</taxon>
        <taxon>Craniata</taxon>
        <taxon>Vertebrata</taxon>
        <taxon>Euteleostomi</taxon>
        <taxon>Mammalia</taxon>
        <taxon>Eutheria</taxon>
        <taxon>Laurasiatheria</taxon>
        <taxon>Chiroptera</taxon>
        <taxon>Yangochiroptera</taxon>
        <taxon>Vespertilionidae</taxon>
        <taxon>Cnephaeus</taxon>
    </lineage>
</organism>
<evidence type="ECO:0000256" key="1">
    <source>
        <dbReference type="ARBA" id="ARBA00007471"/>
    </source>
</evidence>
<sequence length="171" mass="19420">MCKCAQRGLTAECALAFSSWREPEAPDCSELQFRAKHKELYSFSFNPTLEKEEREQGWMLTNLSEQYKPMGFPNDYWQLNNMNRDSRVCDSYPTKPEPPLHLQEQPAPLQLQCPEPGDQQILQATRKASLGSDFICVIDTQPKHNSMANHPEGKATRMKTIIPTSSSNLSG</sequence>
<dbReference type="InterPro" id="IPR010569">
    <property type="entry name" value="Myotubularin-like_Pase_dom"/>
</dbReference>
<comment type="similarity">
    <text evidence="1">Belongs to the protein-tyrosine phosphatase family. Non-receptor class myotubularin subfamily.</text>
</comment>